<dbReference type="GO" id="GO:0005524">
    <property type="term" value="F:ATP binding"/>
    <property type="evidence" value="ECO:0007669"/>
    <property type="project" value="UniProtKB-KW"/>
</dbReference>
<dbReference type="OrthoDB" id="4726at2759"/>
<dbReference type="AlphaFoldDB" id="A0A4Z0A676"/>
<evidence type="ECO:0000256" key="4">
    <source>
        <dbReference type="ARBA" id="ARBA00022806"/>
    </source>
</evidence>
<dbReference type="InterPro" id="IPR011545">
    <property type="entry name" value="DEAD/DEAH_box_helicase_dom"/>
</dbReference>
<dbReference type="Pfam" id="PF00270">
    <property type="entry name" value="DEAD"/>
    <property type="match status" value="1"/>
</dbReference>
<feature type="domain" description="Helicase C-terminal" evidence="7">
    <location>
        <begin position="370"/>
        <end position="526"/>
    </location>
</feature>
<protein>
    <recommendedName>
        <fullName evidence="1">RNA helicase</fullName>
        <ecNumber evidence="1">3.6.4.13</ecNumber>
    </recommendedName>
</protein>
<evidence type="ECO:0000256" key="1">
    <source>
        <dbReference type="ARBA" id="ARBA00012552"/>
    </source>
</evidence>
<dbReference type="GO" id="GO:0016787">
    <property type="term" value="F:hydrolase activity"/>
    <property type="evidence" value="ECO:0007669"/>
    <property type="project" value="UniProtKB-KW"/>
</dbReference>
<keyword evidence="9" id="KW-1185">Reference proteome</keyword>
<dbReference type="InterPro" id="IPR014001">
    <property type="entry name" value="Helicase_ATP-bd"/>
</dbReference>
<dbReference type="InterPro" id="IPR001650">
    <property type="entry name" value="Helicase_C-like"/>
</dbReference>
<keyword evidence="5" id="KW-0067">ATP-binding</keyword>
<evidence type="ECO:0000256" key="5">
    <source>
        <dbReference type="ARBA" id="ARBA00022840"/>
    </source>
</evidence>
<evidence type="ECO:0000256" key="2">
    <source>
        <dbReference type="ARBA" id="ARBA00022741"/>
    </source>
</evidence>
<dbReference type="SMART" id="SM00487">
    <property type="entry name" value="DEXDc"/>
    <property type="match status" value="1"/>
</dbReference>
<dbReference type="GO" id="GO:0003724">
    <property type="term" value="F:RNA helicase activity"/>
    <property type="evidence" value="ECO:0007669"/>
    <property type="project" value="UniProtKB-EC"/>
</dbReference>
<accession>A0A4Z0A676</accession>
<dbReference type="EC" id="3.6.4.13" evidence="1"/>
<gene>
    <name evidence="8" type="ORF">EWM64_g2156</name>
</gene>
<evidence type="ECO:0000259" key="7">
    <source>
        <dbReference type="PROSITE" id="PS51194"/>
    </source>
</evidence>
<dbReference type="Pfam" id="PF00271">
    <property type="entry name" value="Helicase_C"/>
    <property type="match status" value="1"/>
</dbReference>
<dbReference type="PROSITE" id="PS51194">
    <property type="entry name" value="HELICASE_CTER"/>
    <property type="match status" value="1"/>
</dbReference>
<keyword evidence="4" id="KW-0347">Helicase</keyword>
<keyword evidence="3" id="KW-0378">Hydrolase</keyword>
<comment type="caution">
    <text evidence="8">The sequence shown here is derived from an EMBL/GenBank/DDBJ whole genome shotgun (WGS) entry which is preliminary data.</text>
</comment>
<organism evidence="8 9">
    <name type="scientific">Hericium alpestre</name>
    <dbReference type="NCBI Taxonomy" id="135208"/>
    <lineage>
        <taxon>Eukaryota</taxon>
        <taxon>Fungi</taxon>
        <taxon>Dikarya</taxon>
        <taxon>Basidiomycota</taxon>
        <taxon>Agaricomycotina</taxon>
        <taxon>Agaricomycetes</taxon>
        <taxon>Russulales</taxon>
        <taxon>Hericiaceae</taxon>
        <taxon>Hericium</taxon>
    </lineage>
</organism>
<dbReference type="Proteomes" id="UP000298061">
    <property type="component" value="Unassembled WGS sequence"/>
</dbReference>
<name>A0A4Z0A676_9AGAM</name>
<dbReference type="InterPro" id="IPR027417">
    <property type="entry name" value="P-loop_NTPase"/>
</dbReference>
<reference evidence="8 9" key="1">
    <citation type="submission" date="2019-02" db="EMBL/GenBank/DDBJ databases">
        <title>Genome sequencing of the rare red list fungi Hericium alpestre (H. flagellum).</title>
        <authorList>
            <person name="Buettner E."/>
            <person name="Kellner H."/>
        </authorList>
    </citation>
    <scope>NUCLEOTIDE SEQUENCE [LARGE SCALE GENOMIC DNA]</scope>
    <source>
        <strain evidence="8 9">DSM 108284</strain>
    </source>
</reference>
<evidence type="ECO:0000256" key="3">
    <source>
        <dbReference type="ARBA" id="ARBA00022801"/>
    </source>
</evidence>
<evidence type="ECO:0000259" key="6">
    <source>
        <dbReference type="PROSITE" id="PS51192"/>
    </source>
</evidence>
<sequence>MVMVQMDLSCTSLPDAAGPTLFKWDQLALAPQLLQSLLKFRVGPPNKIQQRVLPFLLRGADMIAQAPPTQERIAAYAIPAIHIALVNTVSLPPHCGPIVVLISTTVDQATQAQRMIRDLGGPIGIRSALSIGTPSPNSDLTQELSLLQQNMPHIICGTPQKIHALFMVWGGLVGWQVRFLVLDEVDQLIMHKLHNFIFNIVELLPSPRICPLGSGSLPGSLTSASQISFLSADSNGPSSLALPFQGGHQASHICMPLVSQERMNQFNRQIQCQTALFSNTMPQDVLNLATAIQLKDPVRVLVRRDRNITGGDASQGARGLCQFYLYLAFTAGRCSNPAVSTSTSSPGLIGSGRGSRNPEMVQAREQKLKALGDLFNDVNVPQAIVHVGSMAALHAVVYKLASQGLKAVPLHGDMNASAKLAALDKFRIQNTGLMRPLVTKILVVYDVQIDTLKIFHSPLVINYDLPKAVEEYVHWIAPAITPSHFPAGVIVNFVTATGGDVEMLCSIECFYKIKCLEVPMSLCNIV</sequence>
<keyword evidence="2" id="KW-0547">Nucleotide-binding</keyword>
<dbReference type="Gene3D" id="3.40.50.300">
    <property type="entry name" value="P-loop containing nucleotide triphosphate hydrolases"/>
    <property type="match status" value="2"/>
</dbReference>
<dbReference type="STRING" id="135208.A0A4Z0A676"/>
<feature type="domain" description="Helicase ATP-binding" evidence="6">
    <location>
        <begin position="53"/>
        <end position="235"/>
    </location>
</feature>
<dbReference type="SUPFAM" id="SSF52540">
    <property type="entry name" value="P-loop containing nucleoside triphosphate hydrolases"/>
    <property type="match status" value="2"/>
</dbReference>
<proteinExistence type="predicted"/>
<dbReference type="PROSITE" id="PS51192">
    <property type="entry name" value="HELICASE_ATP_BIND_1"/>
    <property type="match status" value="1"/>
</dbReference>
<dbReference type="PANTHER" id="PTHR47958">
    <property type="entry name" value="ATP-DEPENDENT RNA HELICASE DBP3"/>
    <property type="match status" value="1"/>
</dbReference>
<evidence type="ECO:0000313" key="8">
    <source>
        <dbReference type="EMBL" id="TFY81853.1"/>
    </source>
</evidence>
<dbReference type="EMBL" id="SFCI01000167">
    <property type="protein sequence ID" value="TFY81853.1"/>
    <property type="molecule type" value="Genomic_DNA"/>
</dbReference>
<dbReference type="GO" id="GO:0003676">
    <property type="term" value="F:nucleic acid binding"/>
    <property type="evidence" value="ECO:0007669"/>
    <property type="project" value="InterPro"/>
</dbReference>
<evidence type="ECO:0000313" key="9">
    <source>
        <dbReference type="Proteomes" id="UP000298061"/>
    </source>
</evidence>